<dbReference type="PATRIC" id="fig|582.24.peg.4944"/>
<proteinExistence type="inferred from homology"/>
<evidence type="ECO:0000313" key="3">
    <source>
        <dbReference type="EMBL" id="KJF76991.1"/>
    </source>
</evidence>
<name>A0A0D8L747_MORMO</name>
<dbReference type="Proteomes" id="UP000032582">
    <property type="component" value="Unassembled WGS sequence"/>
</dbReference>
<dbReference type="PROSITE" id="PS51127">
    <property type="entry name" value="BIG1"/>
    <property type="match status" value="1"/>
</dbReference>
<evidence type="ECO:0000259" key="2">
    <source>
        <dbReference type="PROSITE" id="PS51127"/>
    </source>
</evidence>
<dbReference type="SUPFAM" id="SSF49464">
    <property type="entry name" value="Carboxypeptidase regulatory domain-like"/>
    <property type="match status" value="1"/>
</dbReference>
<dbReference type="Gene3D" id="2.60.40.10">
    <property type="entry name" value="Immunoglobulins"/>
    <property type="match status" value="2"/>
</dbReference>
<dbReference type="EMBL" id="JZSH01000213">
    <property type="protein sequence ID" value="KJF76991.1"/>
    <property type="molecule type" value="Genomic_DNA"/>
</dbReference>
<evidence type="ECO:0000256" key="1">
    <source>
        <dbReference type="ARBA" id="ARBA00010116"/>
    </source>
</evidence>
<evidence type="ECO:0000313" key="4">
    <source>
        <dbReference type="Proteomes" id="UP000032582"/>
    </source>
</evidence>
<dbReference type="Pfam" id="PF02369">
    <property type="entry name" value="Big_1"/>
    <property type="match status" value="1"/>
</dbReference>
<sequence length="433" mass="46794">MIIVANDDEESTLTFILKDKFGNNIPSQDVKFKSDLTDSKVSTTTENPDGTYSAVLKGTKAGNANITIDLDGQAFAVVPVTVTLTSDTATAEIKDVFLSGVQDRKIANGTDFFEFIAEVRDVNDNPVNDVTINWTNTAGASATFSETSQQTDAEGKVKVKLISTKTPVYDIVVSAAQGTQVAVKAEKKVSFEELFSTSVFIIDAVAAGDTPVKGAHVEIFSEDGSELLHQTTTDATGKFKVDLVGGKYAVKITANNYDDYDDFMVVKSGADTNFKFALSPELGTDFGRIILQWSENPRDLDAHLQVPPVGSGDRIHVYHEHTKPAGADATLDKDDQYSPGIETITMTKSHKETYTYFVKNYAGPDAKLSTAKVQISLNKDLTLKPGTSRTMSFNAPDVNVAKSSQWIVFDIIVDANDEVQVVPKGTVSSAEPQ</sequence>
<dbReference type="Pfam" id="PF13620">
    <property type="entry name" value="CarboxypepD_reg"/>
    <property type="match status" value="1"/>
</dbReference>
<feature type="domain" description="Big-1" evidence="2">
    <location>
        <begin position="1"/>
        <end position="85"/>
    </location>
</feature>
<dbReference type="SUPFAM" id="SSF49373">
    <property type="entry name" value="Invasin/intimin cell-adhesion fragments"/>
    <property type="match status" value="2"/>
</dbReference>
<accession>A0A0D8L747</accession>
<dbReference type="InterPro" id="IPR003344">
    <property type="entry name" value="Big_1_dom"/>
</dbReference>
<protein>
    <recommendedName>
        <fullName evidence="2">Big-1 domain-containing protein</fullName>
    </recommendedName>
</protein>
<dbReference type="InterPro" id="IPR013783">
    <property type="entry name" value="Ig-like_fold"/>
</dbReference>
<organism evidence="3 4">
    <name type="scientific">Morganella morganii</name>
    <name type="common">Proteus morganii</name>
    <dbReference type="NCBI Taxonomy" id="582"/>
    <lineage>
        <taxon>Bacteria</taxon>
        <taxon>Pseudomonadati</taxon>
        <taxon>Pseudomonadota</taxon>
        <taxon>Gammaproteobacteria</taxon>
        <taxon>Enterobacterales</taxon>
        <taxon>Morganellaceae</taxon>
        <taxon>Morganella</taxon>
    </lineage>
</organism>
<dbReference type="Pfam" id="PF09134">
    <property type="entry name" value="Invasin_D3"/>
    <property type="match status" value="1"/>
</dbReference>
<comment type="similarity">
    <text evidence="1">Belongs to the intimin/invasin family.</text>
</comment>
<dbReference type="SMART" id="SM00634">
    <property type="entry name" value="BID_1"/>
    <property type="match status" value="2"/>
</dbReference>
<reference evidence="3 4" key="1">
    <citation type="submission" date="2015-02" db="EMBL/GenBank/DDBJ databases">
        <title>Whole genome shotgun sequencing of cultured foodborne pathogen.</title>
        <authorList>
            <person name="Timme R."/>
            <person name="Allard M.W."/>
            <person name="Strain E."/>
            <person name="Evans P.S."/>
            <person name="Brown E."/>
        </authorList>
    </citation>
    <scope>NUCLEOTIDE SEQUENCE [LARGE SCALE GENOMIC DNA]</scope>
    <source>
        <strain evidence="3 4">GCSL-TSO-24</strain>
    </source>
</reference>
<comment type="caution">
    <text evidence="3">The sequence shown here is derived from an EMBL/GenBank/DDBJ whole genome shotgun (WGS) entry which is preliminary data.</text>
</comment>
<dbReference type="Gene3D" id="2.60.40.1120">
    <property type="entry name" value="Carboxypeptidase-like, regulatory domain"/>
    <property type="match status" value="1"/>
</dbReference>
<gene>
    <name evidence="3" type="ORF">UA45_15515</name>
</gene>
<dbReference type="AlphaFoldDB" id="A0A0D8L747"/>
<dbReference type="InterPro" id="IPR008964">
    <property type="entry name" value="Invasin/intimin_cell_adhesion"/>
</dbReference>
<dbReference type="InterPro" id="IPR008969">
    <property type="entry name" value="CarboxyPept-like_regulatory"/>
</dbReference>
<dbReference type="InterPro" id="IPR015217">
    <property type="entry name" value="Invasin_dom_3"/>
</dbReference>